<keyword evidence="3" id="KW-1185">Reference proteome</keyword>
<protein>
    <submittedName>
        <fullName evidence="2">Uncharacterized protein</fullName>
    </submittedName>
</protein>
<dbReference type="Proteomes" id="UP000765509">
    <property type="component" value="Unassembled WGS sequence"/>
</dbReference>
<evidence type="ECO:0000256" key="1">
    <source>
        <dbReference type="SAM" id="MobiDB-lite"/>
    </source>
</evidence>
<evidence type="ECO:0000313" key="3">
    <source>
        <dbReference type="Proteomes" id="UP000765509"/>
    </source>
</evidence>
<dbReference type="AlphaFoldDB" id="A0A9Q3P9M4"/>
<organism evidence="2 3">
    <name type="scientific">Austropuccinia psidii MF-1</name>
    <dbReference type="NCBI Taxonomy" id="1389203"/>
    <lineage>
        <taxon>Eukaryota</taxon>
        <taxon>Fungi</taxon>
        <taxon>Dikarya</taxon>
        <taxon>Basidiomycota</taxon>
        <taxon>Pucciniomycotina</taxon>
        <taxon>Pucciniomycetes</taxon>
        <taxon>Pucciniales</taxon>
        <taxon>Sphaerophragmiaceae</taxon>
        <taxon>Austropuccinia</taxon>
    </lineage>
</organism>
<evidence type="ECO:0000313" key="2">
    <source>
        <dbReference type="EMBL" id="MBW0553504.1"/>
    </source>
</evidence>
<dbReference type="EMBL" id="AVOT02059928">
    <property type="protein sequence ID" value="MBW0553504.1"/>
    <property type="molecule type" value="Genomic_DNA"/>
</dbReference>
<feature type="region of interest" description="Disordered" evidence="1">
    <location>
        <begin position="58"/>
        <end position="92"/>
    </location>
</feature>
<comment type="caution">
    <text evidence="2">The sequence shown here is derived from an EMBL/GenBank/DDBJ whole genome shotgun (WGS) entry which is preliminary data.</text>
</comment>
<proteinExistence type="predicted"/>
<name>A0A9Q3P9M4_9BASI</name>
<reference evidence="2" key="1">
    <citation type="submission" date="2021-03" db="EMBL/GenBank/DDBJ databases">
        <title>Draft genome sequence of rust myrtle Austropuccinia psidii MF-1, a brazilian biotype.</title>
        <authorList>
            <person name="Quecine M.C."/>
            <person name="Pachon D.M.R."/>
            <person name="Bonatelli M.L."/>
            <person name="Correr F.H."/>
            <person name="Franceschini L.M."/>
            <person name="Leite T.F."/>
            <person name="Margarido G.R.A."/>
            <person name="Almeida C.A."/>
            <person name="Ferrarezi J.A."/>
            <person name="Labate C.A."/>
        </authorList>
    </citation>
    <scope>NUCLEOTIDE SEQUENCE</scope>
    <source>
        <strain evidence="2">MF-1</strain>
    </source>
</reference>
<gene>
    <name evidence="2" type="ORF">O181_093219</name>
</gene>
<sequence>MENKRFNLASHCAKLGESFQKLCLKEIPFKNIIVITKGLNPFRKLRLLEERATMIRNNQPTIKATEEQLNQTGPTRIPSGSQGLDQPKSLVA</sequence>
<accession>A0A9Q3P9M4</accession>
<feature type="compositionally biased region" description="Polar residues" evidence="1">
    <location>
        <begin position="58"/>
        <end position="84"/>
    </location>
</feature>